<dbReference type="EMBL" id="BSXS01009817">
    <property type="protein sequence ID" value="GME96622.1"/>
    <property type="molecule type" value="Genomic_DNA"/>
</dbReference>
<reference evidence="1" key="1">
    <citation type="submission" date="2023-04" db="EMBL/GenBank/DDBJ databases">
        <title>Ambrosiozyma monospora NBRC 10751.</title>
        <authorList>
            <person name="Ichikawa N."/>
            <person name="Sato H."/>
            <person name="Tonouchi N."/>
        </authorList>
    </citation>
    <scope>NUCLEOTIDE SEQUENCE</scope>
    <source>
        <strain evidence="1">NBRC 10751</strain>
    </source>
</reference>
<keyword evidence="2" id="KW-1185">Reference proteome</keyword>
<evidence type="ECO:0000313" key="2">
    <source>
        <dbReference type="Proteomes" id="UP001165064"/>
    </source>
</evidence>
<proteinExistence type="predicted"/>
<sequence>MLPLDEVLENQESKKGFFSALKSAKYSPNTTSTLQLSEDEDDGYHSKSTNLKFPRRFGYSMDSLSLSWAEFLVVSEPGASQLKLFYSGKLVAVISHHKATAGLGNSGIKQVGMVLKTIKTSSEGEYDNLYIGSSYSDNYLSRSQSGYGLLLSGEKLFHKIVESQVLDTESSGDVIVLDVTDLQLASFQVPASHKLVNAYEQLGTTVETLGDLLFLGTGKVGEVLVFDKFTGSFITSIADPNPDPKLESNHLDDKLILLNQNDEPSDSEDSKFSSTASKLKNWSLFGFHSIVSGTSSSSKSWKVTSMNANNNQNRSST</sequence>
<accession>A0ACB5TWB4</accession>
<dbReference type="Proteomes" id="UP001165064">
    <property type="component" value="Unassembled WGS sequence"/>
</dbReference>
<organism evidence="1 2">
    <name type="scientific">Ambrosiozyma monospora</name>
    <name type="common">Yeast</name>
    <name type="synonym">Endomycopsis monosporus</name>
    <dbReference type="NCBI Taxonomy" id="43982"/>
    <lineage>
        <taxon>Eukaryota</taxon>
        <taxon>Fungi</taxon>
        <taxon>Dikarya</taxon>
        <taxon>Ascomycota</taxon>
        <taxon>Saccharomycotina</taxon>
        <taxon>Pichiomycetes</taxon>
        <taxon>Pichiales</taxon>
        <taxon>Pichiaceae</taxon>
        <taxon>Ambrosiozyma</taxon>
    </lineage>
</organism>
<protein>
    <submittedName>
        <fullName evidence="1">Unnamed protein product</fullName>
    </submittedName>
</protein>
<evidence type="ECO:0000313" key="1">
    <source>
        <dbReference type="EMBL" id="GME96622.1"/>
    </source>
</evidence>
<name>A0ACB5TWB4_AMBMO</name>
<gene>
    <name evidence="1" type="ORF">Amon02_001003400</name>
</gene>
<comment type="caution">
    <text evidence="1">The sequence shown here is derived from an EMBL/GenBank/DDBJ whole genome shotgun (WGS) entry which is preliminary data.</text>
</comment>